<protein>
    <submittedName>
        <fullName evidence="1">Molybdenum cofactor biosynthesis protein MoaE</fullName>
    </submittedName>
</protein>
<comment type="caution">
    <text evidence="1">The sequence shown here is derived from an EMBL/GenBank/DDBJ whole genome shotgun (WGS) entry which is preliminary data.</text>
</comment>
<dbReference type="InterPro" id="IPR036563">
    <property type="entry name" value="MoaE_sf"/>
</dbReference>
<dbReference type="Gene3D" id="3.90.1170.40">
    <property type="entry name" value="Molybdopterin biosynthesis MoaE subunit"/>
    <property type="match status" value="1"/>
</dbReference>
<dbReference type="RefSeq" id="WP_191797459.1">
    <property type="nucleotide sequence ID" value="NZ_JACSQL010000001.1"/>
</dbReference>
<sequence length="163" mass="18534">MDSSLFLITDQPIEADEVISKVKRREAGAITLFLGTVRELTFGKRTLYLEYEAYPSMAVKQLESIGEEVRARWADTCVAITHRIGRLEISDVAVAIAVSSPHRKVAYEANEYIIERIKQIVPIWKKEYGEDGSEWIGDQLNQVTYPEGRPLLHDLSKEETDHA</sequence>
<dbReference type="SUPFAM" id="SSF54690">
    <property type="entry name" value="Molybdopterin synthase subunit MoaE"/>
    <property type="match status" value="1"/>
</dbReference>
<dbReference type="CDD" id="cd00756">
    <property type="entry name" value="MoaE"/>
    <property type="match status" value="1"/>
</dbReference>
<reference evidence="1 2" key="1">
    <citation type="submission" date="2020-08" db="EMBL/GenBank/DDBJ databases">
        <title>A Genomic Blueprint of the Chicken Gut Microbiome.</title>
        <authorList>
            <person name="Gilroy R."/>
            <person name="Ravi A."/>
            <person name="Getino M."/>
            <person name="Pursley I."/>
            <person name="Horton D.L."/>
            <person name="Alikhan N.-F."/>
            <person name="Baker D."/>
            <person name="Gharbi K."/>
            <person name="Hall N."/>
            <person name="Watson M."/>
            <person name="Adriaenssens E.M."/>
            <person name="Foster-Nyarko E."/>
            <person name="Jarju S."/>
            <person name="Secka A."/>
            <person name="Antonio M."/>
            <person name="Oren A."/>
            <person name="Chaudhuri R."/>
            <person name="La Ragione R.M."/>
            <person name="Hildebrand F."/>
            <person name="Pallen M.J."/>
        </authorList>
    </citation>
    <scope>NUCLEOTIDE SEQUENCE [LARGE SCALE GENOMIC DNA]</scope>
    <source>
        <strain evidence="1 2">Sa2BVA9</strain>
    </source>
</reference>
<name>A0ABR8ST67_9BACL</name>
<evidence type="ECO:0000313" key="2">
    <source>
        <dbReference type="Proteomes" id="UP000608071"/>
    </source>
</evidence>
<dbReference type="EMBL" id="JACSQL010000001">
    <property type="protein sequence ID" value="MBD7966693.1"/>
    <property type="molecule type" value="Genomic_DNA"/>
</dbReference>
<dbReference type="PANTHER" id="PTHR23404">
    <property type="entry name" value="MOLYBDOPTERIN SYNTHASE RELATED"/>
    <property type="match status" value="1"/>
</dbReference>
<organism evidence="1 2">
    <name type="scientific">Paenibacillus gallinarum</name>
    <dbReference type="NCBI Taxonomy" id="2762232"/>
    <lineage>
        <taxon>Bacteria</taxon>
        <taxon>Bacillati</taxon>
        <taxon>Bacillota</taxon>
        <taxon>Bacilli</taxon>
        <taxon>Bacillales</taxon>
        <taxon>Paenibacillaceae</taxon>
        <taxon>Paenibacillus</taxon>
    </lineage>
</organism>
<proteinExistence type="predicted"/>
<keyword evidence="2" id="KW-1185">Reference proteome</keyword>
<accession>A0ABR8ST67</accession>
<gene>
    <name evidence="1" type="ORF">H9647_01315</name>
</gene>
<dbReference type="InterPro" id="IPR003448">
    <property type="entry name" value="Mopterin_biosynth_MoaE"/>
</dbReference>
<dbReference type="Pfam" id="PF02391">
    <property type="entry name" value="MoaE"/>
    <property type="match status" value="1"/>
</dbReference>
<evidence type="ECO:0000313" key="1">
    <source>
        <dbReference type="EMBL" id="MBD7966693.1"/>
    </source>
</evidence>
<dbReference type="Proteomes" id="UP000608071">
    <property type="component" value="Unassembled WGS sequence"/>
</dbReference>